<sequence length="72" mass="8551">MHLRGRLLVQRSMNMKIHYTDEPMDGVKIIPDFLPSPQALARREETVKVTLRLTRSSVEFFKREATRHNTHY</sequence>
<name>A0A450S4X1_9GAMM</name>
<dbReference type="AlphaFoldDB" id="A0A450S4X1"/>
<gene>
    <name evidence="1" type="ORF">BECKFW1821B_GA0114236_100189</name>
</gene>
<organism evidence="1">
    <name type="scientific">Candidatus Kentrum sp. FW</name>
    <dbReference type="NCBI Taxonomy" id="2126338"/>
    <lineage>
        <taxon>Bacteria</taxon>
        <taxon>Pseudomonadati</taxon>
        <taxon>Pseudomonadota</taxon>
        <taxon>Gammaproteobacteria</taxon>
        <taxon>Candidatus Kentrum</taxon>
    </lineage>
</organism>
<reference evidence="1" key="1">
    <citation type="submission" date="2019-02" db="EMBL/GenBank/DDBJ databases">
        <authorList>
            <person name="Gruber-Vodicka R. H."/>
            <person name="Seah K. B. B."/>
        </authorList>
    </citation>
    <scope>NUCLEOTIDE SEQUENCE</scope>
    <source>
        <strain evidence="1">BECK_BZ106</strain>
    </source>
</reference>
<dbReference type="EMBL" id="CAADFD010000001">
    <property type="protein sequence ID" value="VFJ46901.1"/>
    <property type="molecule type" value="Genomic_DNA"/>
</dbReference>
<proteinExistence type="predicted"/>
<protein>
    <submittedName>
        <fullName evidence="1">Uncharacterized protein</fullName>
    </submittedName>
</protein>
<accession>A0A450S4X1</accession>
<evidence type="ECO:0000313" key="1">
    <source>
        <dbReference type="EMBL" id="VFJ46901.1"/>
    </source>
</evidence>